<dbReference type="PRINTS" id="PR00038">
    <property type="entry name" value="HTHLUXR"/>
</dbReference>
<dbReference type="SMART" id="SM00421">
    <property type="entry name" value="HTH_LUXR"/>
    <property type="match status" value="1"/>
</dbReference>
<dbReference type="GO" id="GO:0006355">
    <property type="term" value="P:regulation of DNA-templated transcription"/>
    <property type="evidence" value="ECO:0007669"/>
    <property type="project" value="InterPro"/>
</dbReference>
<accession>A0A1C3NWX4</accession>
<dbReference type="SUPFAM" id="SSF55781">
    <property type="entry name" value="GAF domain-like"/>
    <property type="match status" value="1"/>
</dbReference>
<evidence type="ECO:0000259" key="4">
    <source>
        <dbReference type="PROSITE" id="PS50043"/>
    </source>
</evidence>
<evidence type="ECO:0000313" key="5">
    <source>
        <dbReference type="EMBL" id="SBW21641.1"/>
    </source>
</evidence>
<organism evidence="5 6">
    <name type="scientific">Candidatus Protofrankia californiensis</name>
    <dbReference type="NCBI Taxonomy" id="1839754"/>
    <lineage>
        <taxon>Bacteria</taxon>
        <taxon>Bacillati</taxon>
        <taxon>Actinomycetota</taxon>
        <taxon>Actinomycetes</taxon>
        <taxon>Frankiales</taxon>
        <taxon>Frankiaceae</taxon>
        <taxon>Protofrankia</taxon>
    </lineage>
</organism>
<dbReference type="AlphaFoldDB" id="A0A1C3NWX4"/>
<dbReference type="SUPFAM" id="SSF46894">
    <property type="entry name" value="C-terminal effector domain of the bipartite response regulators"/>
    <property type="match status" value="1"/>
</dbReference>
<evidence type="ECO:0000256" key="1">
    <source>
        <dbReference type="ARBA" id="ARBA00023015"/>
    </source>
</evidence>
<name>A0A1C3NWX4_9ACTN</name>
<dbReference type="Pfam" id="PF13185">
    <property type="entry name" value="GAF_2"/>
    <property type="match status" value="1"/>
</dbReference>
<dbReference type="PROSITE" id="PS50043">
    <property type="entry name" value="HTH_LUXR_2"/>
    <property type="match status" value="1"/>
</dbReference>
<dbReference type="InterPro" id="IPR000792">
    <property type="entry name" value="Tscrpt_reg_LuxR_C"/>
</dbReference>
<gene>
    <name evidence="5" type="ORF">FDG2_2075</name>
</gene>
<feature type="domain" description="HTH luxR-type" evidence="4">
    <location>
        <begin position="341"/>
        <end position="406"/>
    </location>
</feature>
<dbReference type="GO" id="GO:0003677">
    <property type="term" value="F:DNA binding"/>
    <property type="evidence" value="ECO:0007669"/>
    <property type="project" value="UniProtKB-KW"/>
</dbReference>
<sequence>MNAERSRIERRLEVDAGEEWTATGAPLPKSMLADVQDVVTTVADLLSPEDIPDLRHSADFHAASAALASVSERLAHLLSGDGELVQQQIRGLHPFVDALVKTQAVRSAVEQARNTACIAAFNDVRDALRQLQSIRSVEQLVHKAAEAICTLGFDRSQIAWAEDGYWITERIFGTQEQAWLDELAEVGRADPQVLHSELYESELIRRRRPLLVSHARPDSPHVHRTFIKLGRVRSYVAAPLMTEGTVAGFIHADRYFQRCNVDEVDREILATFADGFGYLLQRTVLRERIEGLRTRLTTLTESMVRSDVGVLQDGATAGSSGLNWRPTLLAVGSVKLERLPKANLASTLTDREQDIIDLMAKGATNAEIARRLVISEGTAKWHVKNVLRKLNAANRAAAVSYWLRQNSR</sequence>
<keyword evidence="1" id="KW-0805">Transcription regulation</keyword>
<protein>
    <recommendedName>
        <fullName evidence="4">HTH luxR-type domain-containing protein</fullName>
    </recommendedName>
</protein>
<dbReference type="EMBL" id="FLUV01000869">
    <property type="protein sequence ID" value="SBW21641.1"/>
    <property type="molecule type" value="Genomic_DNA"/>
</dbReference>
<dbReference type="InterPro" id="IPR016032">
    <property type="entry name" value="Sig_transdc_resp-reg_C-effctor"/>
</dbReference>
<keyword evidence="6" id="KW-1185">Reference proteome</keyword>
<evidence type="ECO:0000256" key="3">
    <source>
        <dbReference type="ARBA" id="ARBA00023163"/>
    </source>
</evidence>
<dbReference type="InterPro" id="IPR029016">
    <property type="entry name" value="GAF-like_dom_sf"/>
</dbReference>
<dbReference type="PANTHER" id="PTHR44688:SF16">
    <property type="entry name" value="DNA-BINDING TRANSCRIPTIONAL ACTIVATOR DEVR_DOSR"/>
    <property type="match status" value="1"/>
</dbReference>
<dbReference type="Proteomes" id="UP000199013">
    <property type="component" value="Unassembled WGS sequence"/>
</dbReference>
<dbReference type="Gene3D" id="1.10.10.10">
    <property type="entry name" value="Winged helix-like DNA-binding domain superfamily/Winged helix DNA-binding domain"/>
    <property type="match status" value="1"/>
</dbReference>
<dbReference type="InterPro" id="IPR036388">
    <property type="entry name" value="WH-like_DNA-bd_sf"/>
</dbReference>
<keyword evidence="3" id="KW-0804">Transcription</keyword>
<dbReference type="InterPro" id="IPR003018">
    <property type="entry name" value="GAF"/>
</dbReference>
<dbReference type="Pfam" id="PF00196">
    <property type="entry name" value="GerE"/>
    <property type="match status" value="1"/>
</dbReference>
<dbReference type="PANTHER" id="PTHR44688">
    <property type="entry name" value="DNA-BINDING TRANSCRIPTIONAL ACTIVATOR DEVR_DOSR"/>
    <property type="match status" value="1"/>
</dbReference>
<dbReference type="Gene3D" id="3.30.450.40">
    <property type="match status" value="1"/>
</dbReference>
<evidence type="ECO:0000313" key="6">
    <source>
        <dbReference type="Proteomes" id="UP000199013"/>
    </source>
</evidence>
<proteinExistence type="predicted"/>
<reference evidence="6" key="1">
    <citation type="submission" date="2016-02" db="EMBL/GenBank/DDBJ databases">
        <authorList>
            <person name="Wibberg D."/>
        </authorList>
    </citation>
    <scope>NUCLEOTIDE SEQUENCE [LARGE SCALE GENOMIC DNA]</scope>
</reference>
<evidence type="ECO:0000256" key="2">
    <source>
        <dbReference type="ARBA" id="ARBA00023125"/>
    </source>
</evidence>
<keyword evidence="2" id="KW-0238">DNA-binding</keyword>
<dbReference type="CDD" id="cd06170">
    <property type="entry name" value="LuxR_C_like"/>
    <property type="match status" value="1"/>
</dbReference>